<accession>A0ACC1LEV7</accession>
<proteinExistence type="predicted"/>
<gene>
    <name evidence="1" type="ORF">H4R21_000907</name>
</gene>
<organism evidence="1 2">
    <name type="scientific">Coemansia helicoidea</name>
    <dbReference type="NCBI Taxonomy" id="1286919"/>
    <lineage>
        <taxon>Eukaryota</taxon>
        <taxon>Fungi</taxon>
        <taxon>Fungi incertae sedis</taxon>
        <taxon>Zoopagomycota</taxon>
        <taxon>Kickxellomycotina</taxon>
        <taxon>Kickxellomycetes</taxon>
        <taxon>Kickxellales</taxon>
        <taxon>Kickxellaceae</taxon>
        <taxon>Coemansia</taxon>
    </lineage>
</organism>
<protein>
    <submittedName>
        <fullName evidence="1">Uncharacterized protein</fullName>
    </submittedName>
</protein>
<comment type="caution">
    <text evidence="1">The sequence shown here is derived from an EMBL/GenBank/DDBJ whole genome shotgun (WGS) entry which is preliminary data.</text>
</comment>
<keyword evidence="2" id="KW-1185">Reference proteome</keyword>
<sequence length="477" mass="52092">MATWKAEALKETDLSKYTHVDVSFGIPQPNGTITMDFDLAPIVKSIHDHNAKALLSVGGWTGSGDLSAMMKESKIAAALIKSIVELIEKYELDGIDIDWEHPGREGATKNFDEEKDMPNFMAFLDSLRKVVDTRFGAGEKLITLAVYGLPFRFKGKEMTDLAEVAKSVDYANIMLYDFYGFWSNMTGPNAGVNPSDDKKEGLSFMTGINAWIGAKWPANKLVAGMPFYGRALTATEDMLQNPTNIHQSISNVVPRGDEEDVKEELPKDAPKDQIAQYSGMWQWKHLSKTILPMLNDPESKWTRQWDDVSQTPWLFNSEDKTFITYDDPECLKIKSQKAAAAGLAGAMVWAMDMDSGSELIDVIRESFNSPPEDNKDAGNGDADPNNPVGNDKGDTGEAGAPGLFSWDGGAPTGTIAGPDSNGASTTALTIDATCNADSNLATKIIVTERIQTSIIMPCGATSKAKLFPKRLDKHDDL</sequence>
<reference evidence="1" key="1">
    <citation type="submission" date="2022-07" db="EMBL/GenBank/DDBJ databases">
        <title>Phylogenomic reconstructions and comparative analyses of Kickxellomycotina fungi.</title>
        <authorList>
            <person name="Reynolds N.K."/>
            <person name="Stajich J.E."/>
            <person name="Barry K."/>
            <person name="Grigoriev I.V."/>
            <person name="Crous P."/>
            <person name="Smith M.E."/>
        </authorList>
    </citation>
    <scope>NUCLEOTIDE SEQUENCE</scope>
    <source>
        <strain evidence="1">BCRC 34780</strain>
    </source>
</reference>
<dbReference type="Proteomes" id="UP001140087">
    <property type="component" value="Unassembled WGS sequence"/>
</dbReference>
<name>A0ACC1LEV7_9FUNG</name>
<evidence type="ECO:0000313" key="2">
    <source>
        <dbReference type="Proteomes" id="UP001140087"/>
    </source>
</evidence>
<evidence type="ECO:0000313" key="1">
    <source>
        <dbReference type="EMBL" id="KAJ2806340.1"/>
    </source>
</evidence>
<dbReference type="EMBL" id="JANBUN010000151">
    <property type="protein sequence ID" value="KAJ2806340.1"/>
    <property type="molecule type" value="Genomic_DNA"/>
</dbReference>